<proteinExistence type="predicted"/>
<dbReference type="SUPFAM" id="SSF51658">
    <property type="entry name" value="Xylose isomerase-like"/>
    <property type="match status" value="1"/>
</dbReference>
<keyword evidence="2" id="KW-1185">Reference proteome</keyword>
<accession>A0A842IFE9</accession>
<reference evidence="1 2" key="1">
    <citation type="journal article" date="2017" name="Int. J. Syst. Evol. Microbiol.">
        <title>Gemmobacter straminiformis sp. nov., isolated from an artificial fountain.</title>
        <authorList>
            <person name="Kang J.Y."/>
            <person name="Kim M.J."/>
            <person name="Chun J."/>
            <person name="Son K.P."/>
            <person name="Jahng K.Y."/>
        </authorList>
    </citation>
    <scope>NUCLEOTIDE SEQUENCE [LARGE SCALE GENOMIC DNA]</scope>
    <source>
        <strain evidence="1 2">CAM-8</strain>
    </source>
</reference>
<evidence type="ECO:0000313" key="1">
    <source>
        <dbReference type="EMBL" id="MBC2837378.1"/>
    </source>
</evidence>
<dbReference type="GO" id="GO:0016853">
    <property type="term" value="F:isomerase activity"/>
    <property type="evidence" value="ECO:0007669"/>
    <property type="project" value="UniProtKB-KW"/>
</dbReference>
<dbReference type="Proteomes" id="UP000555411">
    <property type="component" value="Unassembled WGS sequence"/>
</dbReference>
<dbReference type="PANTHER" id="PTHR12110">
    <property type="entry name" value="HYDROXYPYRUVATE ISOMERASE"/>
    <property type="match status" value="1"/>
</dbReference>
<dbReference type="PANTHER" id="PTHR12110:SF41">
    <property type="entry name" value="INOSOSE DEHYDRATASE"/>
    <property type="match status" value="1"/>
</dbReference>
<protein>
    <submittedName>
        <fullName evidence="1">Sugar phosphate isomerase/epimerase</fullName>
    </submittedName>
</protein>
<keyword evidence="1" id="KW-0413">Isomerase</keyword>
<dbReference type="Gene3D" id="3.20.20.150">
    <property type="entry name" value="Divalent-metal-dependent TIM barrel enzymes"/>
    <property type="match status" value="1"/>
</dbReference>
<sequence length="248" mass="27088">MTSFQLYTSRNFPPLRGTLEMLAATGFTGVEGYGGVYGNRAQLAELAEGLAATGLVMRTGHFGLQQLEEEPDFVLEVARTVGMERAYCPYIMPEDRPRDMDGWHALGARLQKAGAPLRAAGLGFGWHNHDFEFIPQAGRAPIEALFAGGPDLEWEIDVAWVVRGGEDALAWIERFGGRITSAHVKDVARAGENADEDGWADLGDGIVPWAKALPALRALGVKHFVIEHDNPSDQSRFARRSLAAFRAL</sequence>
<dbReference type="AlphaFoldDB" id="A0A842IFE9"/>
<dbReference type="RefSeq" id="WP_185798995.1">
    <property type="nucleotide sequence ID" value="NZ_JACLQD010000006.1"/>
</dbReference>
<comment type="caution">
    <text evidence="1">The sequence shown here is derived from an EMBL/GenBank/DDBJ whole genome shotgun (WGS) entry which is preliminary data.</text>
</comment>
<dbReference type="EMBL" id="JACLQD010000006">
    <property type="protein sequence ID" value="MBC2837378.1"/>
    <property type="molecule type" value="Genomic_DNA"/>
</dbReference>
<dbReference type="InterPro" id="IPR036237">
    <property type="entry name" value="Xyl_isomerase-like_sf"/>
</dbReference>
<name>A0A842IFE9_9RHOB</name>
<evidence type="ECO:0000313" key="2">
    <source>
        <dbReference type="Proteomes" id="UP000555411"/>
    </source>
</evidence>
<dbReference type="InterPro" id="IPR050312">
    <property type="entry name" value="IolE/XylAMocC-like"/>
</dbReference>
<gene>
    <name evidence="1" type="ORF">H7F16_17805</name>
</gene>
<organism evidence="1 2">
    <name type="scientific">Paragemmobacter straminiformis</name>
    <dbReference type="NCBI Taxonomy" id="2045119"/>
    <lineage>
        <taxon>Bacteria</taxon>
        <taxon>Pseudomonadati</taxon>
        <taxon>Pseudomonadota</taxon>
        <taxon>Alphaproteobacteria</taxon>
        <taxon>Rhodobacterales</taxon>
        <taxon>Paracoccaceae</taxon>
        <taxon>Paragemmobacter</taxon>
    </lineage>
</organism>